<name>A0ABP8S4D1_9PSEU</name>
<accession>A0ABP8S4D1</accession>
<keyword evidence="1" id="KW-0472">Membrane</keyword>
<gene>
    <name evidence="2" type="ORF">GCM10023175_69070</name>
</gene>
<dbReference type="RefSeq" id="WP_345427618.1">
    <property type="nucleotide sequence ID" value="NZ_BAABGT010000122.1"/>
</dbReference>
<keyword evidence="1" id="KW-1133">Transmembrane helix</keyword>
<protein>
    <recommendedName>
        <fullName evidence="4">Holin-like protein</fullName>
    </recommendedName>
</protein>
<feature type="transmembrane region" description="Helical" evidence="1">
    <location>
        <begin position="61"/>
        <end position="79"/>
    </location>
</feature>
<evidence type="ECO:0000313" key="3">
    <source>
        <dbReference type="Proteomes" id="UP001501598"/>
    </source>
</evidence>
<feature type="transmembrane region" description="Helical" evidence="1">
    <location>
        <begin position="85"/>
        <end position="106"/>
    </location>
</feature>
<evidence type="ECO:0000256" key="1">
    <source>
        <dbReference type="SAM" id="Phobius"/>
    </source>
</evidence>
<feature type="transmembrane region" description="Helical" evidence="1">
    <location>
        <begin position="29"/>
        <end position="49"/>
    </location>
</feature>
<dbReference type="Proteomes" id="UP001501598">
    <property type="component" value="Unassembled WGS sequence"/>
</dbReference>
<evidence type="ECO:0000313" key="2">
    <source>
        <dbReference type="EMBL" id="GAA4559996.1"/>
    </source>
</evidence>
<reference evidence="3" key="1">
    <citation type="journal article" date="2019" name="Int. J. Syst. Evol. Microbiol.">
        <title>The Global Catalogue of Microorganisms (GCM) 10K type strain sequencing project: providing services to taxonomists for standard genome sequencing and annotation.</title>
        <authorList>
            <consortium name="The Broad Institute Genomics Platform"/>
            <consortium name="The Broad Institute Genome Sequencing Center for Infectious Disease"/>
            <person name="Wu L."/>
            <person name="Ma J."/>
        </authorList>
    </citation>
    <scope>NUCLEOTIDE SEQUENCE [LARGE SCALE GENOMIC DNA]</scope>
    <source>
        <strain evidence="3">JCM 17906</strain>
    </source>
</reference>
<organism evidence="2 3">
    <name type="scientific">Pseudonocardia xishanensis</name>
    <dbReference type="NCBI Taxonomy" id="630995"/>
    <lineage>
        <taxon>Bacteria</taxon>
        <taxon>Bacillati</taxon>
        <taxon>Actinomycetota</taxon>
        <taxon>Actinomycetes</taxon>
        <taxon>Pseudonocardiales</taxon>
        <taxon>Pseudonocardiaceae</taxon>
        <taxon>Pseudonocardia</taxon>
    </lineage>
</organism>
<keyword evidence="1" id="KW-0812">Transmembrane</keyword>
<evidence type="ECO:0008006" key="4">
    <source>
        <dbReference type="Google" id="ProtNLM"/>
    </source>
</evidence>
<keyword evidence="3" id="KW-1185">Reference proteome</keyword>
<sequence length="129" mass="13186">MIRTVTLVLLTLAGAGLAALELLLQPLHIGAVPVPIGAVITLLSLPWLIRFVADVSDAPAAIASPLVVWGAVVGVLGYAGPGGDVLLPTTWQSLLLLVAGLLSGLVTTRRTLESAEVARSSGREHSHSG</sequence>
<proteinExistence type="predicted"/>
<dbReference type="EMBL" id="BAABGT010000122">
    <property type="protein sequence ID" value="GAA4559996.1"/>
    <property type="molecule type" value="Genomic_DNA"/>
</dbReference>
<comment type="caution">
    <text evidence="2">The sequence shown here is derived from an EMBL/GenBank/DDBJ whole genome shotgun (WGS) entry which is preliminary data.</text>
</comment>